<dbReference type="EMBL" id="JAHRIN010059212">
    <property type="protein sequence ID" value="MEQ2211865.1"/>
    <property type="molecule type" value="Genomic_DNA"/>
</dbReference>
<keyword evidence="9" id="KW-1185">Reference proteome</keyword>
<evidence type="ECO:0000256" key="2">
    <source>
        <dbReference type="ARBA" id="ARBA00022692"/>
    </source>
</evidence>
<dbReference type="Proteomes" id="UP001434883">
    <property type="component" value="Unassembled WGS sequence"/>
</dbReference>
<dbReference type="Pfam" id="PF05587">
    <property type="entry name" value="Anth_Ig"/>
    <property type="match status" value="1"/>
</dbReference>
<evidence type="ECO:0000256" key="5">
    <source>
        <dbReference type="ARBA" id="ARBA00022989"/>
    </source>
</evidence>
<reference evidence="8 9" key="1">
    <citation type="submission" date="2021-06" db="EMBL/GenBank/DDBJ databases">
        <authorList>
            <person name="Palmer J.M."/>
        </authorList>
    </citation>
    <scope>NUCLEOTIDE SEQUENCE [LARGE SCALE GENOMIC DNA]</scope>
    <source>
        <strain evidence="8 9">XC_2019</strain>
        <tissue evidence="8">Muscle</tissue>
    </source>
</reference>
<evidence type="ECO:0000313" key="9">
    <source>
        <dbReference type="Proteomes" id="UP001434883"/>
    </source>
</evidence>
<feature type="domain" description="Anthrax toxin receptor extracellular" evidence="7">
    <location>
        <begin position="21"/>
        <end position="72"/>
    </location>
</feature>
<comment type="caution">
    <text evidence="8">The sequence shown here is derived from an EMBL/GenBank/DDBJ whole genome shotgun (WGS) entry which is preliminary data.</text>
</comment>
<evidence type="ECO:0000256" key="4">
    <source>
        <dbReference type="ARBA" id="ARBA00022729"/>
    </source>
</evidence>
<keyword evidence="3" id="KW-0479">Metal-binding</keyword>
<comment type="subcellular location">
    <subcellularLocation>
        <location evidence="1">Membrane</location>
        <topology evidence="1">Single-pass type I membrane protein</topology>
    </subcellularLocation>
</comment>
<organism evidence="8 9">
    <name type="scientific">Xenoophorus captivus</name>
    <dbReference type="NCBI Taxonomy" id="1517983"/>
    <lineage>
        <taxon>Eukaryota</taxon>
        <taxon>Metazoa</taxon>
        <taxon>Chordata</taxon>
        <taxon>Craniata</taxon>
        <taxon>Vertebrata</taxon>
        <taxon>Euteleostomi</taxon>
        <taxon>Actinopterygii</taxon>
        <taxon>Neopterygii</taxon>
        <taxon>Teleostei</taxon>
        <taxon>Neoteleostei</taxon>
        <taxon>Acanthomorphata</taxon>
        <taxon>Ovalentaria</taxon>
        <taxon>Atherinomorphae</taxon>
        <taxon>Cyprinodontiformes</taxon>
        <taxon>Goodeidae</taxon>
        <taxon>Xenoophorus</taxon>
    </lineage>
</organism>
<keyword evidence="5" id="KW-1133">Transmembrane helix</keyword>
<proteinExistence type="predicted"/>
<evidence type="ECO:0000256" key="1">
    <source>
        <dbReference type="ARBA" id="ARBA00004479"/>
    </source>
</evidence>
<dbReference type="PANTHER" id="PTHR16059:SF16">
    <property type="entry name" value="ANTHRAX TOXIN RECEPTOR-LIKE"/>
    <property type="match status" value="1"/>
</dbReference>
<evidence type="ECO:0000256" key="3">
    <source>
        <dbReference type="ARBA" id="ARBA00022723"/>
    </source>
</evidence>
<keyword evidence="6" id="KW-0472">Membrane</keyword>
<dbReference type="PANTHER" id="PTHR16059">
    <property type="entry name" value="ANTHRAX TOXIN RECEPTOR"/>
    <property type="match status" value="1"/>
</dbReference>
<protein>
    <recommendedName>
        <fullName evidence="7">Anthrax toxin receptor extracellular domain-containing protein</fullName>
    </recommendedName>
</protein>
<gene>
    <name evidence="8" type="ORF">XENOCAPTIV_018854</name>
</gene>
<name>A0ABV0RV12_9TELE</name>
<accession>A0ABV0RV12</accession>
<keyword evidence="4" id="KW-0732">Signal</keyword>
<sequence>MLVCISQESKFTVWFFFFYCEDERPAGIEDTFLLCPAPVIEEVGREIYLQVSMNEGLSYITSSVHITTTECVSTACIEAQLMLISVFGIVPLLNKLSSKFLLSCFSYLPLSPLLFVIRGDCEYFSFPLFF</sequence>
<evidence type="ECO:0000256" key="6">
    <source>
        <dbReference type="ARBA" id="ARBA00023136"/>
    </source>
</evidence>
<evidence type="ECO:0000313" key="8">
    <source>
        <dbReference type="EMBL" id="MEQ2211865.1"/>
    </source>
</evidence>
<evidence type="ECO:0000259" key="7">
    <source>
        <dbReference type="Pfam" id="PF05587"/>
    </source>
</evidence>
<keyword evidence="2" id="KW-0812">Transmembrane</keyword>
<dbReference type="InterPro" id="IPR008400">
    <property type="entry name" value="Anthrax_toxin_rcpt_extracel"/>
</dbReference>